<sequence length="275" mass="31698">MIFFNTLINSFINLASILGIFVIFGFIFNLIENKNNQLIQQALGEKVIIFTGFIGTVVHEISHMIMALIFNHKIVKIELFRPRKYKEDGILGFVRSTYNPNSIYQQVGNFFIGIAPMIFGTLTIWLLLIIFSNNSYTMFLNNLNINLYYNYLQSSNYSNFISLLSHDVFLLLKTIFSFDYIFNINHLIMLFLIYSIATHMTLSFADLKGSFKGLLVCFVVIFVITFLSNILGISSIFVNNVVFKINLYVFLFLMLGLVFSLLTLFTSFIINIVKK</sequence>
<reference evidence="2 3" key="1">
    <citation type="journal article" date="2019" name="Int. J. Syst. Evol. Microbiol.">
        <title>The Global Catalogue of Microorganisms (GCM) 10K type strain sequencing project: providing services to taxonomists for standard genome sequencing and annotation.</title>
        <authorList>
            <consortium name="The Broad Institute Genomics Platform"/>
            <consortium name="The Broad Institute Genome Sequencing Center for Infectious Disease"/>
            <person name="Wu L."/>
            <person name="Ma J."/>
        </authorList>
    </citation>
    <scope>NUCLEOTIDE SEQUENCE [LARGE SCALE GENOMIC DNA]</scope>
    <source>
        <strain evidence="2 3">JCM 6486</strain>
    </source>
</reference>
<keyword evidence="3" id="KW-1185">Reference proteome</keyword>
<evidence type="ECO:0000256" key="1">
    <source>
        <dbReference type="SAM" id="Phobius"/>
    </source>
</evidence>
<keyword evidence="1" id="KW-0472">Membrane</keyword>
<feature type="transmembrane region" description="Helical" evidence="1">
    <location>
        <begin position="180"/>
        <end position="202"/>
    </location>
</feature>
<feature type="transmembrane region" description="Helical" evidence="1">
    <location>
        <begin position="48"/>
        <end position="70"/>
    </location>
</feature>
<dbReference type="EMBL" id="BAAACP010000008">
    <property type="protein sequence ID" value="GAA0864145.1"/>
    <property type="molecule type" value="Genomic_DNA"/>
</dbReference>
<name>A0ABN1M4T8_9FIRM</name>
<feature type="transmembrane region" description="Helical" evidence="1">
    <location>
        <begin position="214"/>
        <end position="237"/>
    </location>
</feature>
<evidence type="ECO:0000313" key="3">
    <source>
        <dbReference type="Proteomes" id="UP001400965"/>
    </source>
</evidence>
<keyword evidence="1" id="KW-1133">Transmembrane helix</keyword>
<keyword evidence="1" id="KW-0812">Transmembrane</keyword>
<gene>
    <name evidence="2" type="ORF">GCM10008917_16460</name>
</gene>
<dbReference type="Proteomes" id="UP001400965">
    <property type="component" value="Unassembled WGS sequence"/>
</dbReference>
<comment type="caution">
    <text evidence="2">The sequence shown here is derived from an EMBL/GenBank/DDBJ whole genome shotgun (WGS) entry which is preliminary data.</text>
</comment>
<accession>A0ABN1M4T8</accession>
<evidence type="ECO:0000313" key="2">
    <source>
        <dbReference type="EMBL" id="GAA0864145.1"/>
    </source>
</evidence>
<dbReference type="RefSeq" id="WP_346044789.1">
    <property type="nucleotide sequence ID" value="NZ_BAAACP010000008.1"/>
</dbReference>
<feature type="transmembrane region" description="Helical" evidence="1">
    <location>
        <begin position="7"/>
        <end position="28"/>
    </location>
</feature>
<evidence type="ECO:0008006" key="4">
    <source>
        <dbReference type="Google" id="ProtNLM"/>
    </source>
</evidence>
<protein>
    <recommendedName>
        <fullName evidence="4">Integral membrane protein</fullName>
    </recommendedName>
</protein>
<proteinExistence type="predicted"/>
<feature type="transmembrane region" description="Helical" evidence="1">
    <location>
        <begin position="110"/>
        <end position="131"/>
    </location>
</feature>
<organism evidence="2 3">
    <name type="scientific">Paraclostridium tenue</name>
    <dbReference type="NCBI Taxonomy" id="1737"/>
    <lineage>
        <taxon>Bacteria</taxon>
        <taxon>Bacillati</taxon>
        <taxon>Bacillota</taxon>
        <taxon>Clostridia</taxon>
        <taxon>Peptostreptococcales</taxon>
        <taxon>Peptostreptococcaceae</taxon>
        <taxon>Paraclostridium</taxon>
    </lineage>
</organism>
<feature type="transmembrane region" description="Helical" evidence="1">
    <location>
        <begin position="249"/>
        <end position="273"/>
    </location>
</feature>